<evidence type="ECO:0000256" key="4">
    <source>
        <dbReference type="ARBA" id="ARBA00023157"/>
    </source>
</evidence>
<dbReference type="NCBIfam" id="TIGR00385">
    <property type="entry name" value="dsbE"/>
    <property type="match status" value="1"/>
</dbReference>
<dbReference type="Pfam" id="PF08534">
    <property type="entry name" value="Redoxin"/>
    <property type="match status" value="1"/>
</dbReference>
<comment type="subcellular location">
    <subcellularLocation>
        <location evidence="1">Cell envelope</location>
    </subcellularLocation>
</comment>
<dbReference type="InterPro" id="IPR036249">
    <property type="entry name" value="Thioredoxin-like_sf"/>
</dbReference>
<dbReference type="PANTHER" id="PTHR42852:SF6">
    <property type="entry name" value="THIOL:DISULFIDE INTERCHANGE PROTEIN DSBE"/>
    <property type="match status" value="1"/>
</dbReference>
<evidence type="ECO:0000256" key="3">
    <source>
        <dbReference type="ARBA" id="ARBA00022748"/>
    </source>
</evidence>
<evidence type="ECO:0000313" key="10">
    <source>
        <dbReference type="Proteomes" id="UP001239909"/>
    </source>
</evidence>
<organism evidence="9 10">
    <name type="scientific">Paralimibaculum aggregatum</name>
    <dbReference type="NCBI Taxonomy" id="3036245"/>
    <lineage>
        <taxon>Bacteria</taxon>
        <taxon>Pseudomonadati</taxon>
        <taxon>Pseudomonadota</taxon>
        <taxon>Alphaproteobacteria</taxon>
        <taxon>Rhodobacterales</taxon>
        <taxon>Paracoccaceae</taxon>
        <taxon>Paralimibaculum</taxon>
    </lineage>
</organism>
<dbReference type="InterPro" id="IPR050553">
    <property type="entry name" value="Thioredoxin_ResA/DsbE_sf"/>
</dbReference>
<evidence type="ECO:0000256" key="1">
    <source>
        <dbReference type="ARBA" id="ARBA00004196"/>
    </source>
</evidence>
<dbReference type="InterPro" id="IPR004799">
    <property type="entry name" value="Periplasmic_diS_OxRdtase_DsbE"/>
</dbReference>
<dbReference type="RefSeq" id="WP_352231041.1">
    <property type="nucleotide sequence ID" value="NZ_BSYI01000001.1"/>
</dbReference>
<gene>
    <name evidence="9" type="ORF">LNKW23_01220</name>
</gene>
<dbReference type="InterPro" id="IPR013766">
    <property type="entry name" value="Thioredoxin_domain"/>
</dbReference>
<comment type="caution">
    <text evidence="9">The sequence shown here is derived from an EMBL/GenBank/DDBJ whole genome shotgun (WGS) entry which is preliminary data.</text>
</comment>
<keyword evidence="7" id="KW-0812">Transmembrane</keyword>
<evidence type="ECO:0000256" key="6">
    <source>
        <dbReference type="SAM" id="MobiDB-lite"/>
    </source>
</evidence>
<sequence length="206" mass="21222">MSETETTRAAGPATTGSEAPGGAAKGGFRPWMLVPLLGAFAVLSTFLLGLGREDADVLPSALIDKPAPEFDLPGLDGGPGLARADLVGGGVKLVNIWASWCVPCRAEHPWIEALAAEGHTVHGINYKDQPENAAGFLAELGNPYTRIGVDESGRVGIDWGVYGVPETYVVDAGGNIVYRHVGPIQAGDVSKRILPAIEAAAAAGAD</sequence>
<accession>A0ABQ6LBX8</accession>
<evidence type="ECO:0000259" key="8">
    <source>
        <dbReference type="PROSITE" id="PS51352"/>
    </source>
</evidence>
<feature type="transmembrane region" description="Helical" evidence="7">
    <location>
        <begin position="31"/>
        <end position="50"/>
    </location>
</feature>
<comment type="similarity">
    <text evidence="2">Belongs to the thioredoxin family. DsbE subfamily.</text>
</comment>
<dbReference type="Proteomes" id="UP001239909">
    <property type="component" value="Unassembled WGS sequence"/>
</dbReference>
<dbReference type="PANTHER" id="PTHR42852">
    <property type="entry name" value="THIOL:DISULFIDE INTERCHANGE PROTEIN DSBE"/>
    <property type="match status" value="1"/>
</dbReference>
<keyword evidence="7" id="KW-0472">Membrane</keyword>
<dbReference type="InterPro" id="IPR017937">
    <property type="entry name" value="Thioredoxin_CS"/>
</dbReference>
<keyword evidence="7" id="KW-1133">Transmembrane helix</keyword>
<keyword evidence="10" id="KW-1185">Reference proteome</keyword>
<feature type="domain" description="Thioredoxin" evidence="8">
    <location>
        <begin position="61"/>
        <end position="202"/>
    </location>
</feature>
<keyword evidence="3" id="KW-0201">Cytochrome c-type biogenesis</keyword>
<evidence type="ECO:0000256" key="7">
    <source>
        <dbReference type="SAM" id="Phobius"/>
    </source>
</evidence>
<evidence type="ECO:0000256" key="5">
    <source>
        <dbReference type="ARBA" id="ARBA00023284"/>
    </source>
</evidence>
<dbReference type="Gene3D" id="3.40.30.10">
    <property type="entry name" value="Glutaredoxin"/>
    <property type="match status" value="1"/>
</dbReference>
<dbReference type="PROSITE" id="PS00194">
    <property type="entry name" value="THIOREDOXIN_1"/>
    <property type="match status" value="1"/>
</dbReference>
<dbReference type="SUPFAM" id="SSF52833">
    <property type="entry name" value="Thioredoxin-like"/>
    <property type="match status" value="1"/>
</dbReference>
<evidence type="ECO:0000256" key="2">
    <source>
        <dbReference type="ARBA" id="ARBA00007758"/>
    </source>
</evidence>
<reference evidence="9 10" key="1">
    <citation type="submission" date="2023-04" db="EMBL/GenBank/DDBJ databases">
        <title>Marinoamorphus aggregata gen. nov., sp. Nov., isolate from tissue of brittle star Ophioplocus japonicus.</title>
        <authorList>
            <person name="Kawano K."/>
            <person name="Sawayama S."/>
            <person name="Nakagawa S."/>
        </authorList>
    </citation>
    <scope>NUCLEOTIDE SEQUENCE [LARGE SCALE GENOMIC DNA]</scope>
    <source>
        <strain evidence="9 10">NKW23</strain>
    </source>
</reference>
<protein>
    <submittedName>
        <fullName evidence="9">DsbE family thiol:disulfide interchange protein</fullName>
    </submittedName>
</protein>
<proteinExistence type="inferred from homology"/>
<keyword evidence="4" id="KW-1015">Disulfide bond</keyword>
<keyword evidence="5" id="KW-0676">Redox-active center</keyword>
<name>A0ABQ6LBX8_9RHOB</name>
<feature type="region of interest" description="Disordered" evidence="6">
    <location>
        <begin position="1"/>
        <end position="22"/>
    </location>
</feature>
<dbReference type="EMBL" id="BSYI01000001">
    <property type="protein sequence ID" value="GMG80910.1"/>
    <property type="molecule type" value="Genomic_DNA"/>
</dbReference>
<evidence type="ECO:0000313" key="9">
    <source>
        <dbReference type="EMBL" id="GMG80910.1"/>
    </source>
</evidence>
<dbReference type="CDD" id="cd03010">
    <property type="entry name" value="TlpA_like_DsbE"/>
    <property type="match status" value="1"/>
</dbReference>
<dbReference type="PROSITE" id="PS51352">
    <property type="entry name" value="THIOREDOXIN_2"/>
    <property type="match status" value="1"/>
</dbReference>
<dbReference type="InterPro" id="IPR013740">
    <property type="entry name" value="Redoxin"/>
</dbReference>